<proteinExistence type="predicted"/>
<comment type="caution">
    <text evidence="1">The sequence shown here is derived from an EMBL/GenBank/DDBJ whole genome shotgun (WGS) entry which is preliminary data.</text>
</comment>
<protein>
    <submittedName>
        <fullName evidence="1">Uncharacterized protein</fullName>
    </submittedName>
</protein>
<reference evidence="1 2" key="1">
    <citation type="submission" date="2021-06" db="EMBL/GenBank/DDBJ databases">
        <title>Caerostris extrusa draft genome.</title>
        <authorList>
            <person name="Kono N."/>
            <person name="Arakawa K."/>
        </authorList>
    </citation>
    <scope>NUCLEOTIDE SEQUENCE [LARGE SCALE GENOMIC DNA]</scope>
</reference>
<keyword evidence="2" id="KW-1185">Reference proteome</keyword>
<sequence length="150" mass="17321">MPRNFTSLKEVLRYLLAFDKDISKAQSTSSQIRLKLSCPIIEDVVYCFHKTLQISTMSFFRVSKREFNFKWCIEESLLNVEACLDSPIFLADSLMKTEWSLQLSIINVSHLRSLVCSLKRSDQDDGPNLIGVCFGFHWTISQRLHLMGHS</sequence>
<name>A0AAV4UJ40_CAEEX</name>
<dbReference type="Proteomes" id="UP001054945">
    <property type="component" value="Unassembled WGS sequence"/>
</dbReference>
<dbReference type="AlphaFoldDB" id="A0AAV4UJ40"/>
<gene>
    <name evidence="1" type="ORF">CEXT_383921</name>
</gene>
<evidence type="ECO:0000313" key="1">
    <source>
        <dbReference type="EMBL" id="GIY57751.1"/>
    </source>
</evidence>
<organism evidence="1 2">
    <name type="scientific">Caerostris extrusa</name>
    <name type="common">Bark spider</name>
    <name type="synonym">Caerostris bankana</name>
    <dbReference type="NCBI Taxonomy" id="172846"/>
    <lineage>
        <taxon>Eukaryota</taxon>
        <taxon>Metazoa</taxon>
        <taxon>Ecdysozoa</taxon>
        <taxon>Arthropoda</taxon>
        <taxon>Chelicerata</taxon>
        <taxon>Arachnida</taxon>
        <taxon>Araneae</taxon>
        <taxon>Araneomorphae</taxon>
        <taxon>Entelegynae</taxon>
        <taxon>Araneoidea</taxon>
        <taxon>Araneidae</taxon>
        <taxon>Caerostris</taxon>
    </lineage>
</organism>
<evidence type="ECO:0000313" key="2">
    <source>
        <dbReference type="Proteomes" id="UP001054945"/>
    </source>
</evidence>
<accession>A0AAV4UJ40</accession>
<dbReference type="EMBL" id="BPLR01012955">
    <property type="protein sequence ID" value="GIY57751.1"/>
    <property type="molecule type" value="Genomic_DNA"/>
</dbReference>